<sequence>MNKKRPQRSRDYKVFGRGQGIQRKMWFEDENRENGILMWAKGVSKGTDLGKVNGRKEKVNVMKSLNSEICTPSSKEDQRNFSKEKSMLSKLSYSHFSIKY</sequence>
<dbReference type="AlphaFoldDB" id="A0A8D1MLF1"/>
<comment type="similarity">
    <text evidence="1">Belongs to the acylphosphatase family.</text>
</comment>
<evidence type="ECO:0000256" key="3">
    <source>
        <dbReference type="ARBA" id="ARBA00047645"/>
    </source>
</evidence>
<dbReference type="PRINTS" id="PR00112">
    <property type="entry name" value="ACYLPHPHTASE"/>
</dbReference>
<evidence type="ECO:0000256" key="2">
    <source>
        <dbReference type="ARBA" id="ARBA00012150"/>
    </source>
</evidence>
<evidence type="ECO:0000256" key="1">
    <source>
        <dbReference type="ARBA" id="ARBA00005614"/>
    </source>
</evidence>
<dbReference type="Gene3D" id="3.30.70.100">
    <property type="match status" value="1"/>
</dbReference>
<dbReference type="InterPro" id="IPR020456">
    <property type="entry name" value="Acylphosphatase"/>
</dbReference>
<dbReference type="GO" id="GO:0003998">
    <property type="term" value="F:acylphosphatase activity"/>
    <property type="evidence" value="ECO:0007669"/>
    <property type="project" value="UniProtKB-EC"/>
</dbReference>
<dbReference type="PANTHER" id="PTHR10029">
    <property type="entry name" value="ACYLPHOSPHATASE"/>
    <property type="match status" value="1"/>
</dbReference>
<proteinExistence type="inferred from homology"/>
<reference evidence="4" key="1">
    <citation type="submission" date="2025-08" db="UniProtKB">
        <authorList>
            <consortium name="Ensembl"/>
        </authorList>
    </citation>
    <scope>IDENTIFICATION</scope>
</reference>
<protein>
    <recommendedName>
        <fullName evidence="2">acylphosphatase</fullName>
        <ecNumber evidence="2">3.6.1.7</ecNumber>
    </recommendedName>
</protein>
<dbReference type="PANTHER" id="PTHR10029:SF20">
    <property type="entry name" value="ACYLPHOSPHATASE-2"/>
    <property type="match status" value="1"/>
</dbReference>
<evidence type="ECO:0000313" key="5">
    <source>
        <dbReference type="Proteomes" id="UP000694571"/>
    </source>
</evidence>
<accession>A0A8D1MLF1</accession>
<comment type="catalytic activity">
    <reaction evidence="3">
        <text>an acyl phosphate + H2O = a carboxylate + phosphate + H(+)</text>
        <dbReference type="Rhea" id="RHEA:14965"/>
        <dbReference type="ChEBI" id="CHEBI:15377"/>
        <dbReference type="ChEBI" id="CHEBI:15378"/>
        <dbReference type="ChEBI" id="CHEBI:29067"/>
        <dbReference type="ChEBI" id="CHEBI:43474"/>
        <dbReference type="ChEBI" id="CHEBI:59918"/>
        <dbReference type="EC" id="3.6.1.7"/>
    </reaction>
</comment>
<dbReference type="Proteomes" id="UP000694571">
    <property type="component" value="Unplaced"/>
</dbReference>
<evidence type="ECO:0000313" key="4">
    <source>
        <dbReference type="Ensembl" id="ENSSSCP00050024451.1"/>
    </source>
</evidence>
<organism evidence="4 5">
    <name type="scientific">Sus scrofa</name>
    <name type="common">Pig</name>
    <dbReference type="NCBI Taxonomy" id="9823"/>
    <lineage>
        <taxon>Eukaryota</taxon>
        <taxon>Metazoa</taxon>
        <taxon>Chordata</taxon>
        <taxon>Craniata</taxon>
        <taxon>Vertebrata</taxon>
        <taxon>Euteleostomi</taxon>
        <taxon>Mammalia</taxon>
        <taxon>Eutheria</taxon>
        <taxon>Laurasiatheria</taxon>
        <taxon>Artiodactyla</taxon>
        <taxon>Suina</taxon>
        <taxon>Suidae</taxon>
        <taxon>Sus</taxon>
    </lineage>
</organism>
<dbReference type="Ensembl" id="ENSSSCT00050057265.1">
    <property type="protein sequence ID" value="ENSSSCP00050024451.1"/>
    <property type="gene ID" value="ENSSSCG00050042154.1"/>
</dbReference>
<name>A0A8D1MLF1_PIG</name>
<dbReference type="EC" id="3.6.1.7" evidence="2"/>